<sequence length="213" mass="23818">MPIPRSPEPIVATGPLSDEVYLRLGEAIKTEVLRPGERIRDVEVAAWLGVSRTPVREALWRLAQIGLVETSPSRFTRVTEVDADTQEQTLEFTGYQAGIAMHMAVARMTDAELARAVDLVDAVIAASDADDDERLYAESRSLYQHVSVCTRNNVFGVMMREAGLGVERNLRGARPVLGAIPERRKNYEELRAALVERDADRAERVVRRQHRLA</sequence>
<name>A0A2P8GVP2_9MICO</name>
<dbReference type="Proteomes" id="UP000268291">
    <property type="component" value="Unassembled WGS sequence"/>
</dbReference>
<keyword evidence="8" id="KW-1185">Reference proteome</keyword>
<dbReference type="InterPro" id="IPR036388">
    <property type="entry name" value="WH-like_DNA-bd_sf"/>
</dbReference>
<dbReference type="GO" id="GO:0003677">
    <property type="term" value="F:DNA binding"/>
    <property type="evidence" value="ECO:0007669"/>
    <property type="project" value="UniProtKB-KW"/>
</dbReference>
<keyword evidence="2 5" id="KW-0238">DNA-binding</keyword>
<evidence type="ECO:0000256" key="3">
    <source>
        <dbReference type="ARBA" id="ARBA00023163"/>
    </source>
</evidence>
<dbReference type="Pfam" id="PF00392">
    <property type="entry name" value="GntR"/>
    <property type="match status" value="1"/>
</dbReference>
<dbReference type="InterPro" id="IPR000524">
    <property type="entry name" value="Tscrpt_reg_HTH_GntR"/>
</dbReference>
<evidence type="ECO:0000259" key="4">
    <source>
        <dbReference type="PROSITE" id="PS50949"/>
    </source>
</evidence>
<dbReference type="PANTHER" id="PTHR43537:SF52">
    <property type="entry name" value="FATTY ACID METABOLISM REGULATOR PROTEIN"/>
    <property type="match status" value="1"/>
</dbReference>
<dbReference type="EMBL" id="RZGY01000001">
    <property type="protein sequence ID" value="RUQ87405.1"/>
    <property type="molecule type" value="Genomic_DNA"/>
</dbReference>
<reference evidence="5 7" key="1">
    <citation type="submission" date="2018-03" db="EMBL/GenBank/DDBJ databases">
        <title>Genomic Encyclopedia of Archaeal and Bacterial Type Strains, Phase II (KMG-II): from individual species to whole genera.</title>
        <authorList>
            <person name="Goeker M."/>
        </authorList>
    </citation>
    <scope>NUCLEOTIDE SEQUENCE [LARGE SCALE GENOMIC DNA]</scope>
    <source>
        <strain evidence="5 7">DSM 21548</strain>
    </source>
</reference>
<feature type="domain" description="HTH gntR-type" evidence="4">
    <location>
        <begin position="14"/>
        <end position="81"/>
    </location>
</feature>
<evidence type="ECO:0000313" key="5">
    <source>
        <dbReference type="EMBL" id="PSL38034.1"/>
    </source>
</evidence>
<dbReference type="CDD" id="cd07377">
    <property type="entry name" value="WHTH_GntR"/>
    <property type="match status" value="1"/>
</dbReference>
<evidence type="ECO:0000256" key="1">
    <source>
        <dbReference type="ARBA" id="ARBA00023015"/>
    </source>
</evidence>
<comment type="caution">
    <text evidence="5">The sequence shown here is derived from an EMBL/GenBank/DDBJ whole genome shotgun (WGS) entry which is preliminary data.</text>
</comment>
<dbReference type="EMBL" id="PYAU01000001">
    <property type="protein sequence ID" value="PSL38034.1"/>
    <property type="molecule type" value="Genomic_DNA"/>
</dbReference>
<evidence type="ECO:0000313" key="6">
    <source>
        <dbReference type="EMBL" id="RUQ87405.1"/>
    </source>
</evidence>
<dbReference type="Proteomes" id="UP000241203">
    <property type="component" value="Unassembled WGS sequence"/>
</dbReference>
<dbReference type="PROSITE" id="PS50949">
    <property type="entry name" value="HTH_GNTR"/>
    <property type="match status" value="1"/>
</dbReference>
<dbReference type="AlphaFoldDB" id="A0A2P8GVP2"/>
<keyword evidence="1" id="KW-0805">Transcription regulation</keyword>
<reference evidence="6 8" key="2">
    <citation type="submission" date="2018-12" db="EMBL/GenBank/DDBJ databases">
        <authorList>
            <person name="hu s."/>
            <person name="Xu Y."/>
            <person name="Xu B."/>
            <person name="Li F."/>
        </authorList>
    </citation>
    <scope>NUCLEOTIDE SEQUENCE [LARGE SCALE GENOMIC DNA]</scope>
    <source>
        <strain evidence="6 8">KSW2-17</strain>
    </source>
</reference>
<dbReference type="SUPFAM" id="SSF48008">
    <property type="entry name" value="GntR ligand-binding domain-like"/>
    <property type="match status" value="1"/>
</dbReference>
<protein>
    <submittedName>
        <fullName evidence="5 6">GntR family transcriptional regulator</fullName>
    </submittedName>
</protein>
<dbReference type="InterPro" id="IPR011711">
    <property type="entry name" value="GntR_C"/>
</dbReference>
<dbReference type="RefSeq" id="WP_106563100.1">
    <property type="nucleotide sequence ID" value="NZ_PYAU01000001.1"/>
</dbReference>
<evidence type="ECO:0000313" key="8">
    <source>
        <dbReference type="Proteomes" id="UP000268291"/>
    </source>
</evidence>
<dbReference type="PANTHER" id="PTHR43537">
    <property type="entry name" value="TRANSCRIPTIONAL REGULATOR, GNTR FAMILY"/>
    <property type="match status" value="1"/>
</dbReference>
<dbReference type="Gene3D" id="1.20.120.530">
    <property type="entry name" value="GntR ligand-binding domain-like"/>
    <property type="match status" value="1"/>
</dbReference>
<keyword evidence="3" id="KW-0804">Transcription</keyword>
<organism evidence="5 7">
    <name type="scientific">Labedella gwakjiensis</name>
    <dbReference type="NCBI Taxonomy" id="390269"/>
    <lineage>
        <taxon>Bacteria</taxon>
        <taxon>Bacillati</taxon>
        <taxon>Actinomycetota</taxon>
        <taxon>Actinomycetes</taxon>
        <taxon>Micrococcales</taxon>
        <taxon>Microbacteriaceae</taxon>
        <taxon>Labedella</taxon>
    </lineage>
</organism>
<dbReference type="OrthoDB" id="8680240at2"/>
<accession>A0A2P8GVP2</accession>
<evidence type="ECO:0000256" key="2">
    <source>
        <dbReference type="ARBA" id="ARBA00023125"/>
    </source>
</evidence>
<dbReference type="InterPro" id="IPR036390">
    <property type="entry name" value="WH_DNA-bd_sf"/>
</dbReference>
<dbReference type="InterPro" id="IPR008920">
    <property type="entry name" value="TF_FadR/GntR_C"/>
</dbReference>
<proteinExistence type="predicted"/>
<gene>
    <name evidence="5" type="ORF">CLV49_1646</name>
    <name evidence="6" type="ORF">ELQ93_10970</name>
</gene>
<dbReference type="GO" id="GO:0003700">
    <property type="term" value="F:DNA-binding transcription factor activity"/>
    <property type="evidence" value="ECO:0007669"/>
    <property type="project" value="InterPro"/>
</dbReference>
<dbReference type="SUPFAM" id="SSF46785">
    <property type="entry name" value="Winged helix' DNA-binding domain"/>
    <property type="match status" value="1"/>
</dbReference>
<dbReference type="Pfam" id="PF07729">
    <property type="entry name" value="FCD"/>
    <property type="match status" value="1"/>
</dbReference>
<dbReference type="Gene3D" id="1.10.10.10">
    <property type="entry name" value="Winged helix-like DNA-binding domain superfamily/Winged helix DNA-binding domain"/>
    <property type="match status" value="1"/>
</dbReference>
<dbReference type="SMART" id="SM00345">
    <property type="entry name" value="HTH_GNTR"/>
    <property type="match status" value="1"/>
</dbReference>
<evidence type="ECO:0000313" key="7">
    <source>
        <dbReference type="Proteomes" id="UP000241203"/>
    </source>
</evidence>